<evidence type="ECO:0000256" key="5">
    <source>
        <dbReference type="ARBA" id="ARBA00022946"/>
    </source>
</evidence>
<accession>A0ABW4BBQ6</accession>
<reference evidence="11" key="1">
    <citation type="journal article" date="2019" name="Int. J. Syst. Evol. Microbiol.">
        <title>The Global Catalogue of Microorganisms (GCM) 10K type strain sequencing project: providing services to taxonomists for standard genome sequencing and annotation.</title>
        <authorList>
            <consortium name="The Broad Institute Genomics Platform"/>
            <consortium name="The Broad Institute Genome Sequencing Center for Infectious Disease"/>
            <person name="Wu L."/>
            <person name="Ma J."/>
        </authorList>
    </citation>
    <scope>NUCLEOTIDE SEQUENCE [LARGE SCALE GENOMIC DNA]</scope>
    <source>
        <strain evidence="11">CCM 8911</strain>
    </source>
</reference>
<keyword evidence="6" id="KW-0443">Lipid metabolism</keyword>
<dbReference type="Pfam" id="PF01643">
    <property type="entry name" value="Acyl-ACP_TE"/>
    <property type="match status" value="1"/>
</dbReference>
<feature type="domain" description="Acyl-ACP thioesterase N-terminal hotdog" evidence="8">
    <location>
        <begin position="2"/>
        <end position="126"/>
    </location>
</feature>
<evidence type="ECO:0000259" key="9">
    <source>
        <dbReference type="Pfam" id="PF20791"/>
    </source>
</evidence>
<dbReference type="Proteomes" id="UP001597249">
    <property type="component" value="Unassembled WGS sequence"/>
</dbReference>
<name>A0ABW4BBQ6_9LACO</name>
<evidence type="ECO:0000256" key="4">
    <source>
        <dbReference type="ARBA" id="ARBA00022832"/>
    </source>
</evidence>
<dbReference type="EMBL" id="JBHTMO010000024">
    <property type="protein sequence ID" value="MFD1393458.1"/>
    <property type="molecule type" value="Genomic_DNA"/>
</dbReference>
<evidence type="ECO:0000313" key="10">
    <source>
        <dbReference type="EMBL" id="MFD1393458.1"/>
    </source>
</evidence>
<comment type="similarity">
    <text evidence="1">Belongs to the acyl-ACP thioesterase family.</text>
</comment>
<dbReference type="PANTHER" id="PTHR31727">
    <property type="entry name" value="OLEOYL-ACYL CARRIER PROTEIN THIOESTERASE 1, CHLOROPLASTIC"/>
    <property type="match status" value="1"/>
</dbReference>
<dbReference type="Pfam" id="PF20791">
    <property type="entry name" value="Acyl-ACP_TE_C"/>
    <property type="match status" value="1"/>
</dbReference>
<keyword evidence="4" id="KW-0276">Fatty acid metabolism</keyword>
<organism evidence="10 11">
    <name type="scientific">Lacticaseibacillus jixianensis</name>
    <dbReference type="NCBI Taxonomy" id="2486012"/>
    <lineage>
        <taxon>Bacteria</taxon>
        <taxon>Bacillati</taxon>
        <taxon>Bacillota</taxon>
        <taxon>Bacilli</taxon>
        <taxon>Lactobacillales</taxon>
        <taxon>Lactobacillaceae</taxon>
        <taxon>Lacticaseibacillus</taxon>
    </lineage>
</organism>
<comment type="caution">
    <text evidence="10">The sequence shown here is derived from an EMBL/GenBank/DDBJ whole genome shotgun (WGS) entry which is preliminary data.</text>
</comment>
<keyword evidence="3" id="KW-0378">Hydrolase</keyword>
<sequence>MTYTEALTVPFFLGTQTGNLSLANMANIMLLVSENQLDQVGAGIAGLAKHGAGWVITQYHIDVTRMPRIDEHLVAGTEATSYNKLMTYREYWLADDAGNRLVTMRGAWVMMDLATRKIIPIIPAFAEKVGAHFDSKVERFPRLVKQSEFTKTAAYRVRYFDIDGNGHVNNAHYMEWMEDVLGEAFLLTHKLVEADIKYAREVAYGTMVDSAVRVDGDTSYHLISTDGLANAEAKLRWEKKA</sequence>
<dbReference type="Gene3D" id="3.10.129.10">
    <property type="entry name" value="Hotdog Thioesterase"/>
    <property type="match status" value="1"/>
</dbReference>
<keyword evidence="5" id="KW-0809">Transit peptide</keyword>
<dbReference type="PANTHER" id="PTHR31727:SF6">
    <property type="entry name" value="OLEOYL-ACYL CARRIER PROTEIN THIOESTERASE 1, CHLOROPLASTIC"/>
    <property type="match status" value="1"/>
</dbReference>
<gene>
    <name evidence="10" type="ORF">ACFQ3L_07730</name>
</gene>
<dbReference type="InterPro" id="IPR049427">
    <property type="entry name" value="Acyl-ACP_TE_C"/>
</dbReference>
<evidence type="ECO:0000256" key="1">
    <source>
        <dbReference type="ARBA" id="ARBA00006500"/>
    </source>
</evidence>
<dbReference type="InterPro" id="IPR029069">
    <property type="entry name" value="HotDog_dom_sf"/>
</dbReference>
<dbReference type="CDD" id="cd00586">
    <property type="entry name" value="4HBT"/>
    <property type="match status" value="2"/>
</dbReference>
<evidence type="ECO:0000313" key="11">
    <source>
        <dbReference type="Proteomes" id="UP001597249"/>
    </source>
</evidence>
<dbReference type="RefSeq" id="WP_125584713.1">
    <property type="nucleotide sequence ID" value="NZ_JBHTMO010000024.1"/>
</dbReference>
<dbReference type="InterPro" id="IPR002864">
    <property type="entry name" value="Acyl-ACP_thioesterase_NHD"/>
</dbReference>
<keyword evidence="11" id="KW-1185">Reference proteome</keyword>
<proteinExistence type="inferred from homology"/>
<evidence type="ECO:0000256" key="2">
    <source>
        <dbReference type="ARBA" id="ARBA00022516"/>
    </source>
</evidence>
<protein>
    <submittedName>
        <fullName evidence="10">Acyl-[acyl-carrier-protein] thioesterase</fullName>
    </submittedName>
</protein>
<evidence type="ECO:0000256" key="3">
    <source>
        <dbReference type="ARBA" id="ARBA00022801"/>
    </source>
</evidence>
<feature type="domain" description="Acyl-ACP thioesterase-like C-terminal" evidence="9">
    <location>
        <begin position="148"/>
        <end position="239"/>
    </location>
</feature>
<dbReference type="InterPro" id="IPR045023">
    <property type="entry name" value="FATA/B"/>
</dbReference>
<evidence type="ECO:0000259" key="8">
    <source>
        <dbReference type="Pfam" id="PF01643"/>
    </source>
</evidence>
<keyword evidence="2" id="KW-0444">Lipid biosynthesis</keyword>
<evidence type="ECO:0000256" key="7">
    <source>
        <dbReference type="ARBA" id="ARBA00023160"/>
    </source>
</evidence>
<dbReference type="SUPFAM" id="SSF54637">
    <property type="entry name" value="Thioesterase/thiol ester dehydrase-isomerase"/>
    <property type="match status" value="2"/>
</dbReference>
<evidence type="ECO:0000256" key="6">
    <source>
        <dbReference type="ARBA" id="ARBA00023098"/>
    </source>
</evidence>
<keyword evidence="7" id="KW-0275">Fatty acid biosynthesis</keyword>